<keyword evidence="17" id="KW-1185">Reference proteome</keyword>
<dbReference type="HOGENOM" id="CLU_000445_20_12_9"/>
<evidence type="ECO:0000256" key="5">
    <source>
        <dbReference type="ARBA" id="ARBA00022679"/>
    </source>
</evidence>
<dbReference type="Gene3D" id="3.30.565.10">
    <property type="entry name" value="Histidine kinase-like ATPase, C-terminal domain"/>
    <property type="match status" value="1"/>
</dbReference>
<evidence type="ECO:0000313" key="16">
    <source>
        <dbReference type="EMBL" id="ABS21484.1"/>
    </source>
</evidence>
<dbReference type="PIRSF" id="PIRSF037431">
    <property type="entry name" value="STHK_LiaS"/>
    <property type="match status" value="1"/>
</dbReference>
<dbReference type="InterPro" id="IPR017202">
    <property type="entry name" value="LiaS/VraS"/>
</dbReference>
<dbReference type="Pfam" id="PF02518">
    <property type="entry name" value="HATPase_c"/>
    <property type="match status" value="1"/>
</dbReference>
<evidence type="ECO:0000256" key="14">
    <source>
        <dbReference type="SAM" id="Phobius"/>
    </source>
</evidence>
<dbReference type="GO" id="GO:0005886">
    <property type="term" value="C:plasma membrane"/>
    <property type="evidence" value="ECO:0007669"/>
    <property type="project" value="UniProtKB-SubCell"/>
</dbReference>
<dbReference type="Pfam" id="PF07730">
    <property type="entry name" value="HisKA_3"/>
    <property type="match status" value="1"/>
</dbReference>
<feature type="transmembrane region" description="Helical" evidence="14">
    <location>
        <begin position="53"/>
        <end position="76"/>
    </location>
</feature>
<evidence type="ECO:0000256" key="13">
    <source>
        <dbReference type="PIRNR" id="PIRNR037431"/>
    </source>
</evidence>
<dbReference type="PROSITE" id="PS50109">
    <property type="entry name" value="HIS_KIN"/>
    <property type="match status" value="1"/>
</dbReference>
<reference evidence="16 17" key="1">
    <citation type="journal article" date="2008" name="Chem. Biol. Interact.">
        <title>Extending the Bacillus cereus group genomics to putative food-borne pathogens of different toxicity.</title>
        <authorList>
            <person name="Lapidus A."/>
            <person name="Goltsman E."/>
            <person name="Auger S."/>
            <person name="Galleron N."/>
            <person name="Segurens B."/>
            <person name="Dossat C."/>
            <person name="Land M.L."/>
            <person name="Broussolle V."/>
            <person name="Brillard J."/>
            <person name="Guinebretiere M.H."/>
            <person name="Sanchis V."/>
            <person name="Nguen-The C."/>
            <person name="Lereclus D."/>
            <person name="Richardson P."/>
            <person name="Wincker P."/>
            <person name="Weissenbach J."/>
            <person name="Ehrlich S.D."/>
            <person name="Sorokin A."/>
        </authorList>
    </citation>
    <scope>NUCLEOTIDE SEQUENCE [LARGE SCALE GENOMIC DNA]</scope>
    <source>
        <strain evidence="17">DSM 22905 / CIP 110041 / 391-98 / NVH 391-98</strain>
    </source>
</reference>
<dbReference type="PANTHER" id="PTHR24421">
    <property type="entry name" value="NITRATE/NITRITE SENSOR PROTEIN NARX-RELATED"/>
    <property type="match status" value="1"/>
</dbReference>
<dbReference type="STRING" id="315749.Bcer98_1159"/>
<dbReference type="KEGG" id="bcy:Bcer98_1159"/>
<keyword evidence="12 13" id="KW-0472">Membrane</keyword>
<evidence type="ECO:0000256" key="3">
    <source>
        <dbReference type="ARBA" id="ARBA00022475"/>
    </source>
</evidence>
<dbReference type="InterPro" id="IPR003594">
    <property type="entry name" value="HATPase_dom"/>
</dbReference>
<name>A7GMX6_BACCN</name>
<dbReference type="EMBL" id="CP000764">
    <property type="protein sequence ID" value="ABS21484.1"/>
    <property type="molecule type" value="Genomic_DNA"/>
</dbReference>
<dbReference type="InterPro" id="IPR036890">
    <property type="entry name" value="HATPase_C_sf"/>
</dbReference>
<organism evidence="16 17">
    <name type="scientific">Bacillus cytotoxicus (strain DSM 22905 / CIP 110041 / 391-98 / NVH 391-98)</name>
    <dbReference type="NCBI Taxonomy" id="315749"/>
    <lineage>
        <taxon>Bacteria</taxon>
        <taxon>Bacillati</taxon>
        <taxon>Bacillota</taxon>
        <taxon>Bacilli</taxon>
        <taxon>Bacillales</taxon>
        <taxon>Bacillaceae</taxon>
        <taxon>Bacillus</taxon>
        <taxon>Bacillus cereus group</taxon>
    </lineage>
</organism>
<keyword evidence="5 13" id="KW-0808">Transferase</keyword>
<proteinExistence type="predicted"/>
<keyword evidence="10 14" id="KW-1133">Transmembrane helix</keyword>
<dbReference type="GO" id="GO:0000155">
    <property type="term" value="F:phosphorelay sensor kinase activity"/>
    <property type="evidence" value="ECO:0007669"/>
    <property type="project" value="UniProtKB-UniRule"/>
</dbReference>
<protein>
    <recommendedName>
        <fullName evidence="13">Sensor histidine kinase</fullName>
        <ecNumber evidence="13">2.7.13.3</ecNumber>
    </recommendedName>
</protein>
<sequence>MMKKQGNISWMYIRYSMLSSISIALICTIIYMWKSKQDIYDFLWKESIASVPVGLLIMSTSLLIGGIVGYAIGYYVKQRIQGLNTFLFEVERGNFPKDVSFTAEDEFHEIERKVMTLTRRLEEQAGLFQKVTNERAHWNEEMKQEAISQERHRLARELHDSVSQQLFAMSMMMSAINEQVDQFPETTKKQLKLVENMVVNAQSEMRALLLHLRPVQLEGKKLTEGIEELLTELSRKQHMKIEWFVESIQLKKGVEDHLFRILQEALSNTLRHAKAKKIEVRLRQIDQYAILKIIDDGVGFEVGVGVGVNKAGSYGLQSMQERVHEIGGTLKVLSFPNKGAQIEVKVPIMIERGGE</sequence>
<evidence type="ECO:0000313" key="17">
    <source>
        <dbReference type="Proteomes" id="UP000002300"/>
    </source>
</evidence>
<dbReference type="eggNOG" id="COG4585">
    <property type="taxonomic scope" value="Bacteria"/>
</dbReference>
<dbReference type="AlphaFoldDB" id="A7GMX6"/>
<dbReference type="Proteomes" id="UP000002300">
    <property type="component" value="Chromosome"/>
</dbReference>
<keyword evidence="11 13" id="KW-0902">Two-component regulatory system</keyword>
<evidence type="ECO:0000256" key="6">
    <source>
        <dbReference type="ARBA" id="ARBA00022692"/>
    </source>
</evidence>
<evidence type="ECO:0000256" key="8">
    <source>
        <dbReference type="ARBA" id="ARBA00022777"/>
    </source>
</evidence>
<keyword evidence="8 13" id="KW-0418">Kinase</keyword>
<evidence type="ECO:0000256" key="2">
    <source>
        <dbReference type="ARBA" id="ARBA00004651"/>
    </source>
</evidence>
<evidence type="ECO:0000256" key="11">
    <source>
        <dbReference type="ARBA" id="ARBA00023012"/>
    </source>
</evidence>
<evidence type="ECO:0000256" key="9">
    <source>
        <dbReference type="ARBA" id="ARBA00022840"/>
    </source>
</evidence>
<evidence type="ECO:0000256" key="10">
    <source>
        <dbReference type="ARBA" id="ARBA00022989"/>
    </source>
</evidence>
<evidence type="ECO:0000256" key="4">
    <source>
        <dbReference type="ARBA" id="ARBA00022553"/>
    </source>
</evidence>
<feature type="domain" description="Histidine kinase" evidence="15">
    <location>
        <begin position="153"/>
        <end position="350"/>
    </location>
</feature>
<dbReference type="InterPro" id="IPR005467">
    <property type="entry name" value="His_kinase_dom"/>
</dbReference>
<evidence type="ECO:0000256" key="1">
    <source>
        <dbReference type="ARBA" id="ARBA00000085"/>
    </source>
</evidence>
<keyword evidence="9 13" id="KW-0067">ATP-binding</keyword>
<dbReference type="EC" id="2.7.13.3" evidence="13"/>
<evidence type="ECO:0000259" key="15">
    <source>
        <dbReference type="PROSITE" id="PS50109"/>
    </source>
</evidence>
<dbReference type="PANTHER" id="PTHR24421:SF37">
    <property type="entry name" value="SENSOR HISTIDINE KINASE NARS"/>
    <property type="match status" value="1"/>
</dbReference>
<dbReference type="GO" id="GO:0046983">
    <property type="term" value="F:protein dimerization activity"/>
    <property type="evidence" value="ECO:0007669"/>
    <property type="project" value="InterPro"/>
</dbReference>
<comment type="subcellular location">
    <subcellularLocation>
        <location evidence="2 13">Cell membrane</location>
        <topology evidence="2 13">Multi-pass membrane protein</topology>
    </subcellularLocation>
</comment>
<dbReference type="SUPFAM" id="SSF55874">
    <property type="entry name" value="ATPase domain of HSP90 chaperone/DNA topoisomerase II/histidine kinase"/>
    <property type="match status" value="1"/>
</dbReference>
<dbReference type="SMART" id="SM00387">
    <property type="entry name" value="HATPase_c"/>
    <property type="match status" value="1"/>
</dbReference>
<feature type="transmembrane region" description="Helical" evidence="14">
    <location>
        <begin position="12"/>
        <end position="33"/>
    </location>
</feature>
<dbReference type="CDD" id="cd16917">
    <property type="entry name" value="HATPase_UhpB-NarQ-NarX-like"/>
    <property type="match status" value="1"/>
</dbReference>
<keyword evidence="3 13" id="KW-1003">Cell membrane</keyword>
<keyword evidence="7 13" id="KW-0547">Nucleotide-binding</keyword>
<dbReference type="GO" id="GO:0005524">
    <property type="term" value="F:ATP binding"/>
    <property type="evidence" value="ECO:0007669"/>
    <property type="project" value="UniProtKB-UniRule"/>
</dbReference>
<accession>A7GMX6</accession>
<evidence type="ECO:0000256" key="12">
    <source>
        <dbReference type="ARBA" id="ARBA00023136"/>
    </source>
</evidence>
<dbReference type="Gene3D" id="1.20.5.1930">
    <property type="match status" value="1"/>
</dbReference>
<keyword evidence="4" id="KW-0597">Phosphoprotein</keyword>
<comment type="catalytic activity">
    <reaction evidence="1 13">
        <text>ATP + protein L-histidine = ADP + protein N-phospho-L-histidine.</text>
        <dbReference type="EC" id="2.7.13.3"/>
    </reaction>
</comment>
<evidence type="ECO:0000256" key="7">
    <source>
        <dbReference type="ARBA" id="ARBA00022741"/>
    </source>
</evidence>
<keyword evidence="6 14" id="KW-0812">Transmembrane</keyword>
<dbReference type="InterPro" id="IPR011712">
    <property type="entry name" value="Sig_transdc_His_kin_sub3_dim/P"/>
</dbReference>
<gene>
    <name evidence="16" type="ordered locus">Bcer98_1159</name>
</gene>
<dbReference type="InterPro" id="IPR050482">
    <property type="entry name" value="Sensor_HK_TwoCompSys"/>
</dbReference>